<evidence type="ECO:0000259" key="15">
    <source>
        <dbReference type="SMART" id="SM01011"/>
    </source>
</evidence>
<evidence type="ECO:0000313" key="16">
    <source>
        <dbReference type="EMBL" id="CAB3749571.1"/>
    </source>
</evidence>
<dbReference type="EMBL" id="CADIKF010000004">
    <property type="protein sequence ID" value="CAB3749571.1"/>
    <property type="molecule type" value="Genomic_DNA"/>
</dbReference>
<evidence type="ECO:0000256" key="13">
    <source>
        <dbReference type="RuleBase" id="RU000590"/>
    </source>
</evidence>
<dbReference type="InterPro" id="IPR029149">
    <property type="entry name" value="Creatin/AminoP/Spt16_N"/>
</dbReference>
<dbReference type="InterPro" id="IPR001131">
    <property type="entry name" value="Peptidase_M24B_aminopep-P_CS"/>
</dbReference>
<dbReference type="PANTHER" id="PTHR43226:SF4">
    <property type="entry name" value="XAA-PRO AMINOPEPTIDASE 3"/>
    <property type="match status" value="1"/>
</dbReference>
<proteinExistence type="inferred from homology"/>
<dbReference type="InterPro" id="IPR052433">
    <property type="entry name" value="X-Pro_dipept-like"/>
</dbReference>
<keyword evidence="5" id="KW-0645">Protease</keyword>
<dbReference type="EC" id="3.4.11.9" evidence="4"/>
<gene>
    <name evidence="16" type="primary">pepP</name>
    <name evidence="16" type="ORF">LMG29739_00829</name>
</gene>
<dbReference type="PANTHER" id="PTHR43226">
    <property type="entry name" value="XAA-PRO AMINOPEPTIDASE 3"/>
    <property type="match status" value="1"/>
</dbReference>
<dbReference type="Pfam" id="PF05195">
    <property type="entry name" value="AMP_N"/>
    <property type="match status" value="1"/>
</dbReference>
<comment type="catalytic activity">
    <reaction evidence="1">
        <text>Release of any N-terminal amino acid, including proline, that is linked to proline, even from a dipeptide or tripeptide.</text>
        <dbReference type="EC" id="3.4.11.9"/>
    </reaction>
</comment>
<evidence type="ECO:0000256" key="9">
    <source>
        <dbReference type="ARBA" id="ARBA00023211"/>
    </source>
</evidence>
<keyword evidence="6 13" id="KW-0479">Metal-binding</keyword>
<keyword evidence="16" id="KW-0031">Aminopeptidase</keyword>
<dbReference type="PROSITE" id="PS00491">
    <property type="entry name" value="PROLINE_PEPTIDASE"/>
    <property type="match status" value="1"/>
</dbReference>
<dbReference type="CDD" id="cd01087">
    <property type="entry name" value="Prolidase"/>
    <property type="match status" value="1"/>
</dbReference>
<dbReference type="AlphaFoldDB" id="A0A6J5D859"/>
<dbReference type="Proteomes" id="UP000494329">
    <property type="component" value="Unassembled WGS sequence"/>
</dbReference>
<dbReference type="GO" id="GO:0005829">
    <property type="term" value="C:cytosol"/>
    <property type="evidence" value="ECO:0007669"/>
    <property type="project" value="TreeGrafter"/>
</dbReference>
<dbReference type="InterPro" id="IPR000994">
    <property type="entry name" value="Pept_M24"/>
</dbReference>
<evidence type="ECO:0000256" key="8">
    <source>
        <dbReference type="ARBA" id="ARBA00023049"/>
    </source>
</evidence>
<evidence type="ECO:0000256" key="5">
    <source>
        <dbReference type="ARBA" id="ARBA00022670"/>
    </source>
</evidence>
<dbReference type="GO" id="GO:0006508">
    <property type="term" value="P:proteolysis"/>
    <property type="evidence" value="ECO:0007669"/>
    <property type="project" value="UniProtKB-KW"/>
</dbReference>
<evidence type="ECO:0000256" key="10">
    <source>
        <dbReference type="ARBA" id="ARBA00069363"/>
    </source>
</evidence>
<dbReference type="Gene3D" id="3.90.230.10">
    <property type="entry name" value="Creatinase/methionine aminopeptidase superfamily"/>
    <property type="match status" value="1"/>
</dbReference>
<dbReference type="FunFam" id="3.90.230.10:FF:000002">
    <property type="entry name" value="Xaa-Pro aminopeptidase 3"/>
    <property type="match status" value="1"/>
</dbReference>
<dbReference type="SMART" id="SM01011">
    <property type="entry name" value="AMP_N"/>
    <property type="match status" value="1"/>
</dbReference>
<reference evidence="16 17" key="1">
    <citation type="submission" date="2020-04" db="EMBL/GenBank/DDBJ databases">
        <authorList>
            <person name="De Canck E."/>
        </authorList>
    </citation>
    <scope>NUCLEOTIDE SEQUENCE [LARGE SCALE GENOMIC DNA]</scope>
    <source>
        <strain evidence="16 17">LMG 29739</strain>
    </source>
</reference>
<comment type="cofactor">
    <cofactor evidence="2">
        <name>Mn(2+)</name>
        <dbReference type="ChEBI" id="CHEBI:29035"/>
    </cofactor>
</comment>
<evidence type="ECO:0000256" key="3">
    <source>
        <dbReference type="ARBA" id="ARBA00008766"/>
    </source>
</evidence>
<dbReference type="InterPro" id="IPR036005">
    <property type="entry name" value="Creatinase/aminopeptidase-like"/>
</dbReference>
<evidence type="ECO:0000256" key="4">
    <source>
        <dbReference type="ARBA" id="ARBA00012574"/>
    </source>
</evidence>
<feature type="signal peptide" evidence="14">
    <location>
        <begin position="1"/>
        <end position="25"/>
    </location>
</feature>
<evidence type="ECO:0000256" key="7">
    <source>
        <dbReference type="ARBA" id="ARBA00022801"/>
    </source>
</evidence>
<keyword evidence="14" id="KW-0732">Signal</keyword>
<keyword evidence="17" id="KW-1185">Reference proteome</keyword>
<dbReference type="SUPFAM" id="SSF55920">
    <property type="entry name" value="Creatinase/aminopeptidase"/>
    <property type="match status" value="1"/>
</dbReference>
<dbReference type="Gene3D" id="3.40.350.10">
    <property type="entry name" value="Creatinase/prolidase N-terminal domain"/>
    <property type="match status" value="1"/>
</dbReference>
<organism evidence="16 17">
    <name type="scientific">Paraburkholderia solisilvae</name>
    <dbReference type="NCBI Taxonomy" id="624376"/>
    <lineage>
        <taxon>Bacteria</taxon>
        <taxon>Pseudomonadati</taxon>
        <taxon>Pseudomonadota</taxon>
        <taxon>Betaproteobacteria</taxon>
        <taxon>Burkholderiales</taxon>
        <taxon>Burkholderiaceae</taxon>
        <taxon>Paraburkholderia</taxon>
    </lineage>
</organism>
<dbReference type="GO" id="GO:0070006">
    <property type="term" value="F:metalloaminopeptidase activity"/>
    <property type="evidence" value="ECO:0007669"/>
    <property type="project" value="InterPro"/>
</dbReference>
<feature type="domain" description="Aminopeptidase P N-terminal" evidence="15">
    <location>
        <begin position="83"/>
        <end position="221"/>
    </location>
</feature>
<keyword evidence="8" id="KW-0482">Metalloprotease</keyword>
<comment type="similarity">
    <text evidence="3 13">Belongs to the peptidase M24B family.</text>
</comment>
<dbReference type="InterPro" id="IPR007865">
    <property type="entry name" value="Aminopep_P_N"/>
</dbReference>
<evidence type="ECO:0000256" key="14">
    <source>
        <dbReference type="SAM" id="SignalP"/>
    </source>
</evidence>
<dbReference type="GO" id="GO:0030145">
    <property type="term" value="F:manganese ion binding"/>
    <property type="evidence" value="ECO:0007669"/>
    <property type="project" value="InterPro"/>
</dbReference>
<protein>
    <recommendedName>
        <fullName evidence="10">Xaa-Pro aminopeptidase</fullName>
        <ecNumber evidence="4">3.4.11.9</ecNumber>
    </recommendedName>
    <alternativeName>
        <fullName evidence="11">Aminopeptidase P II</fullName>
    </alternativeName>
    <alternativeName>
        <fullName evidence="12">X-Pro aminopeptidase</fullName>
    </alternativeName>
</protein>
<evidence type="ECO:0000256" key="1">
    <source>
        <dbReference type="ARBA" id="ARBA00001424"/>
    </source>
</evidence>
<evidence type="ECO:0000256" key="12">
    <source>
        <dbReference type="ARBA" id="ARBA00081411"/>
    </source>
</evidence>
<keyword evidence="9" id="KW-0464">Manganese</keyword>
<keyword evidence="7 16" id="KW-0378">Hydrolase</keyword>
<name>A0A6J5D859_9BURK</name>
<accession>A0A6J5D859</accession>
<dbReference type="Pfam" id="PF00557">
    <property type="entry name" value="Peptidase_M24"/>
    <property type="match status" value="1"/>
</dbReference>
<evidence type="ECO:0000256" key="2">
    <source>
        <dbReference type="ARBA" id="ARBA00001936"/>
    </source>
</evidence>
<feature type="chain" id="PRO_5026859492" description="Xaa-Pro aminopeptidase" evidence="14">
    <location>
        <begin position="26"/>
        <end position="558"/>
    </location>
</feature>
<sequence length="558" mass="60414">MRMACARVRVLIWITVLASGSALQALVCSLAAAHTARVRPECIVAMGATGAMVERASAGEAFHIGRYNRTMNLPTESSLDPTAAAAVYRQRRERVLAALRAAGGGVAIVPTAPEVLRNRDADYPYRHDSYFYYLTGFAEPEALLVLDASAPPDAPASILFCRAKNTERETWEGFRYGPEGARDAFGFDAAFPFDELDTHLPGIIADKPALHYALGVSPELDAQVRHWLDAVRARARSGVVAPSAVHDLLPVLDDMRLFKDNHELAVMRRAAQISALAHRRAMAACRPGMREYELEAELLYTFRKYGAQAPAYGSIVAAGANACVLHYPAGNAIARDGDLILIDAACELDGYASDITRTFPANGRFSAAQRELYDIVLAAQQAAIDATRAGVNFEAPHDAAVRVLAQGLLDTGIIGRERFTSVDDVIGQRAYARFYMHRTGHWLGMDVHDCGDYRERAGERGGERGTSADAQGMPPWRTLAPSMTLTIEPGLYIRAADDVPEKYWNIGIRIEDDAVVTAAGCELITRDVPVDADEIEALMRDARARDTAAAAPAASGSA</sequence>
<evidence type="ECO:0000256" key="6">
    <source>
        <dbReference type="ARBA" id="ARBA00022723"/>
    </source>
</evidence>
<evidence type="ECO:0000256" key="11">
    <source>
        <dbReference type="ARBA" id="ARBA00075356"/>
    </source>
</evidence>
<dbReference type="SUPFAM" id="SSF53092">
    <property type="entry name" value="Creatinase/prolidase N-terminal domain"/>
    <property type="match status" value="1"/>
</dbReference>
<evidence type="ECO:0000313" key="17">
    <source>
        <dbReference type="Proteomes" id="UP000494329"/>
    </source>
</evidence>